<sequence>MSCENMKSVETVDEGISVVKKEIATVVCASATYSSSDESDGEYVAREVSQVTMEQVAADCTFKNCEKKATPPPSSSTSGQGTCASVIVVVENHPRGDKQSVESQRPEPTQTYVSRQAHARDTVAGKKVVGDRSLGDSSEITTIREFTSEQSTSVSGVLRFCKRRILFPYLKLLGIMGLKPLHSDANDVHIITLVFSKLYLFLVVIALLAGYFLQFTACFRRDIGFSYKEDISNPPFLTTLSEHGERSSLPSQSINGILNFTNAKHKPKHGDMFIQKQKQTWILDDTICEGNIIYIYIVPSAFHFLAFLYMVFLNWVKDDEHFQNLMERVFIQAAQANINEFSQRRLIARMQVMVFIGCFWILTTTSVHITQAVLTKVYINWMEADKIVTISISALVVAMTMHQNAIQITVMATFAVHCHLICTYAELLRVRLVHHSISLSDCMKELGELGQLLHYLNNDLATGLAPLLLINVIYAAGTVGHLITKGSSLPTPEFVSLIVIAGLWIVIVVFPLTQASKLSTCCFKLKDMGHMVRMRPFGYQFASQLDLDSFLLFVSNLNLQVKILKVPVTAAILSAACLLLVIIFLLWGYFH</sequence>
<evidence type="ECO:0000313" key="4">
    <source>
        <dbReference type="Proteomes" id="UP001642540"/>
    </source>
</evidence>
<dbReference type="Proteomes" id="UP001642540">
    <property type="component" value="Unassembled WGS sequence"/>
</dbReference>
<feature type="transmembrane region" description="Helical" evidence="2">
    <location>
        <begin position="566"/>
        <end position="590"/>
    </location>
</feature>
<feature type="transmembrane region" description="Helical" evidence="2">
    <location>
        <begin position="386"/>
        <end position="402"/>
    </location>
</feature>
<feature type="transmembrane region" description="Helical" evidence="2">
    <location>
        <begin position="460"/>
        <end position="483"/>
    </location>
</feature>
<feature type="transmembrane region" description="Helical" evidence="2">
    <location>
        <begin position="352"/>
        <end position="374"/>
    </location>
</feature>
<keyword evidence="4" id="KW-1185">Reference proteome</keyword>
<evidence type="ECO:0000256" key="2">
    <source>
        <dbReference type="SAM" id="Phobius"/>
    </source>
</evidence>
<dbReference type="PANTHER" id="PTHR38337:SF1">
    <property type="entry name" value="GUSTATORY RECEPTOR"/>
    <property type="match status" value="1"/>
</dbReference>
<keyword evidence="2" id="KW-1133">Transmembrane helix</keyword>
<name>A0ABP1R555_9HEXA</name>
<dbReference type="EMBL" id="CAXLJM020000062">
    <property type="protein sequence ID" value="CAL8120318.1"/>
    <property type="molecule type" value="Genomic_DNA"/>
</dbReference>
<evidence type="ECO:0000256" key="1">
    <source>
        <dbReference type="SAM" id="MobiDB-lite"/>
    </source>
</evidence>
<accession>A0ABP1R555</accession>
<organism evidence="3 4">
    <name type="scientific">Orchesella dallaii</name>
    <dbReference type="NCBI Taxonomy" id="48710"/>
    <lineage>
        <taxon>Eukaryota</taxon>
        <taxon>Metazoa</taxon>
        <taxon>Ecdysozoa</taxon>
        <taxon>Arthropoda</taxon>
        <taxon>Hexapoda</taxon>
        <taxon>Collembola</taxon>
        <taxon>Entomobryomorpha</taxon>
        <taxon>Entomobryoidea</taxon>
        <taxon>Orchesellidae</taxon>
        <taxon>Orchesellinae</taxon>
        <taxon>Orchesella</taxon>
    </lineage>
</organism>
<feature type="transmembrane region" description="Helical" evidence="2">
    <location>
        <begin position="188"/>
        <end position="213"/>
    </location>
</feature>
<comment type="caution">
    <text evidence="3">The sequence shown here is derived from an EMBL/GenBank/DDBJ whole genome shotgun (WGS) entry which is preliminary data.</text>
</comment>
<evidence type="ECO:0008006" key="5">
    <source>
        <dbReference type="Google" id="ProtNLM"/>
    </source>
</evidence>
<gene>
    <name evidence="3" type="ORF">ODALV1_LOCUS18945</name>
</gene>
<feature type="transmembrane region" description="Helical" evidence="2">
    <location>
        <begin position="293"/>
        <end position="316"/>
    </location>
</feature>
<feature type="transmembrane region" description="Helical" evidence="2">
    <location>
        <begin position="495"/>
        <end position="515"/>
    </location>
</feature>
<keyword evidence="2" id="KW-0472">Membrane</keyword>
<feature type="region of interest" description="Disordered" evidence="1">
    <location>
        <begin position="95"/>
        <end position="116"/>
    </location>
</feature>
<evidence type="ECO:0000313" key="3">
    <source>
        <dbReference type="EMBL" id="CAL8120318.1"/>
    </source>
</evidence>
<protein>
    <recommendedName>
        <fullName evidence="5">Gustatory receptor</fullName>
    </recommendedName>
</protein>
<reference evidence="3 4" key="1">
    <citation type="submission" date="2024-08" db="EMBL/GenBank/DDBJ databases">
        <authorList>
            <person name="Cucini C."/>
            <person name="Frati F."/>
        </authorList>
    </citation>
    <scope>NUCLEOTIDE SEQUENCE [LARGE SCALE GENOMIC DNA]</scope>
</reference>
<feature type="compositionally biased region" description="Polar residues" evidence="1">
    <location>
        <begin position="101"/>
        <end position="114"/>
    </location>
</feature>
<proteinExistence type="predicted"/>
<keyword evidence="2" id="KW-0812">Transmembrane</keyword>
<dbReference type="PANTHER" id="PTHR38337">
    <property type="entry name" value="AGAP010540-PA"/>
    <property type="match status" value="1"/>
</dbReference>